<dbReference type="CDD" id="cd16282">
    <property type="entry name" value="metallo-hydrolase-like_MBL-fold"/>
    <property type="match status" value="1"/>
</dbReference>
<gene>
    <name evidence="3" type="ORF">JOF54_000909</name>
</gene>
<dbReference type="SUPFAM" id="SSF56281">
    <property type="entry name" value="Metallo-hydrolase/oxidoreductase"/>
    <property type="match status" value="1"/>
</dbReference>
<dbReference type="Gene3D" id="3.60.15.10">
    <property type="entry name" value="Ribonuclease Z/Hydroxyacylglutathione hydrolase-like"/>
    <property type="match status" value="1"/>
</dbReference>
<feature type="region of interest" description="Disordered" evidence="1">
    <location>
        <begin position="1"/>
        <end position="20"/>
    </location>
</feature>
<dbReference type="RefSeq" id="WP_210053398.1">
    <property type="nucleotide sequence ID" value="NZ_BAAAMH010000027.1"/>
</dbReference>
<evidence type="ECO:0000313" key="4">
    <source>
        <dbReference type="Proteomes" id="UP000758168"/>
    </source>
</evidence>
<comment type="caution">
    <text evidence="3">The sequence shown here is derived from an EMBL/GenBank/DDBJ whole genome shotgun (WGS) entry which is preliminary data.</text>
</comment>
<accession>A0ABS4Z4L4</accession>
<keyword evidence="4" id="KW-1185">Reference proteome</keyword>
<sequence>MDQQPPAGRARDGAPGPQFSLGPWREVADGVLVAVAEPEGVNLGLVLGRTGALLVDTGSSPEQGAALRASVADVTALPLVGVVVTHAHSDHAFGLAAFADVATLGHETLPAALASRASAEAAQALGLDPAALVPPSREIAVAVAVDLGDRRVEVAHLGPGHTDGDLVVVVPDADLLFVGDLVESAPTPETAAPWWGPDSVPHAWGATLDGVIGLMTAGTRAVPGHGDLVDREFVFGTRGRVAAVSGELTHLVESGVGEADALARGSWPYPAEHVAGAVAPGYAALAGRGVKGTRPTLPLA</sequence>
<evidence type="ECO:0000313" key="3">
    <source>
        <dbReference type="EMBL" id="MBP2415987.1"/>
    </source>
</evidence>
<dbReference type="PANTHER" id="PTHR42951:SF4">
    <property type="entry name" value="ACYL-COENZYME A THIOESTERASE MBLAC2"/>
    <property type="match status" value="1"/>
</dbReference>
<dbReference type="SMART" id="SM00849">
    <property type="entry name" value="Lactamase_B"/>
    <property type="match status" value="1"/>
</dbReference>
<dbReference type="Pfam" id="PF00753">
    <property type="entry name" value="Lactamase_B"/>
    <property type="match status" value="1"/>
</dbReference>
<dbReference type="InterPro" id="IPR050855">
    <property type="entry name" value="NDM-1-like"/>
</dbReference>
<name>A0ABS4Z4L4_9ACTN</name>
<dbReference type="PANTHER" id="PTHR42951">
    <property type="entry name" value="METALLO-BETA-LACTAMASE DOMAIN-CONTAINING"/>
    <property type="match status" value="1"/>
</dbReference>
<protein>
    <submittedName>
        <fullName evidence="3">Glyoxylase-like metal-dependent hydrolase (Beta-lactamase superfamily II)</fullName>
    </submittedName>
</protein>
<evidence type="ECO:0000259" key="2">
    <source>
        <dbReference type="SMART" id="SM00849"/>
    </source>
</evidence>
<dbReference type="InterPro" id="IPR001279">
    <property type="entry name" value="Metallo-B-lactamas"/>
</dbReference>
<proteinExistence type="predicted"/>
<evidence type="ECO:0000256" key="1">
    <source>
        <dbReference type="SAM" id="MobiDB-lite"/>
    </source>
</evidence>
<reference evidence="3 4" key="1">
    <citation type="submission" date="2021-03" db="EMBL/GenBank/DDBJ databases">
        <title>Sequencing the genomes of 1000 actinobacteria strains.</title>
        <authorList>
            <person name="Klenk H.-P."/>
        </authorList>
    </citation>
    <scope>NUCLEOTIDE SEQUENCE [LARGE SCALE GENOMIC DNA]</scope>
    <source>
        <strain evidence="3 4">DSM 12936</strain>
    </source>
</reference>
<dbReference type="Proteomes" id="UP000758168">
    <property type="component" value="Unassembled WGS sequence"/>
</dbReference>
<organism evidence="3 4">
    <name type="scientific">Microlunatus capsulatus</name>
    <dbReference type="NCBI Taxonomy" id="99117"/>
    <lineage>
        <taxon>Bacteria</taxon>
        <taxon>Bacillati</taxon>
        <taxon>Actinomycetota</taxon>
        <taxon>Actinomycetes</taxon>
        <taxon>Propionibacteriales</taxon>
        <taxon>Propionibacteriaceae</taxon>
        <taxon>Microlunatus</taxon>
    </lineage>
</organism>
<dbReference type="InterPro" id="IPR036866">
    <property type="entry name" value="RibonucZ/Hydroxyglut_hydro"/>
</dbReference>
<feature type="domain" description="Metallo-beta-lactamase" evidence="2">
    <location>
        <begin position="40"/>
        <end position="225"/>
    </location>
</feature>
<dbReference type="EMBL" id="JAGIOB010000001">
    <property type="protein sequence ID" value="MBP2415987.1"/>
    <property type="molecule type" value="Genomic_DNA"/>
</dbReference>